<sequence length="144" mass="15201">MGRRSYVGALLALSLIANAFSFPTSELRIKRQSPDSTDLTNTDSVVKDNNDIDDDDDDDFPTYPQNDSSGGGSNLFSLLNLVTAFLPGSSSSSGNQEKTPEEEGPSPLWTLKLDILRAIFQFGTSILGLASSSSSSSVLSASSG</sequence>
<evidence type="ECO:0000256" key="1">
    <source>
        <dbReference type="SAM" id="MobiDB-lite"/>
    </source>
</evidence>
<feature type="compositionally biased region" description="Polar residues" evidence="1">
    <location>
        <begin position="34"/>
        <end position="44"/>
    </location>
</feature>
<accession>A0A6J1NGB7</accession>
<keyword evidence="2" id="KW-0732">Signal</keyword>
<feature type="region of interest" description="Disordered" evidence="1">
    <location>
        <begin position="88"/>
        <end position="107"/>
    </location>
</feature>
<keyword evidence="3" id="KW-1185">Reference proteome</keyword>
<proteinExistence type="predicted"/>
<evidence type="ECO:0000256" key="2">
    <source>
        <dbReference type="SAM" id="SignalP"/>
    </source>
</evidence>
<dbReference type="AlphaFoldDB" id="A0A6J1NGB7"/>
<dbReference type="KEGG" id="bany:112050094"/>
<feature type="compositionally biased region" description="Acidic residues" evidence="1">
    <location>
        <begin position="51"/>
        <end position="60"/>
    </location>
</feature>
<feature type="signal peptide" evidence="2">
    <location>
        <begin position="1"/>
        <end position="21"/>
    </location>
</feature>
<feature type="region of interest" description="Disordered" evidence="1">
    <location>
        <begin position="30"/>
        <end position="74"/>
    </location>
</feature>
<dbReference type="GeneID" id="112050094"/>
<reference evidence="4" key="1">
    <citation type="submission" date="2025-08" db="UniProtKB">
        <authorList>
            <consortium name="RefSeq"/>
        </authorList>
    </citation>
    <scope>IDENTIFICATION</scope>
</reference>
<name>A0A6J1NGB7_BICAN</name>
<dbReference type="Proteomes" id="UP001652582">
    <property type="component" value="Chromosome 8"/>
</dbReference>
<evidence type="ECO:0000313" key="3">
    <source>
        <dbReference type="Proteomes" id="UP001652582"/>
    </source>
</evidence>
<organism evidence="3 4">
    <name type="scientific">Bicyclus anynana</name>
    <name type="common">Squinting bush brown butterfly</name>
    <dbReference type="NCBI Taxonomy" id="110368"/>
    <lineage>
        <taxon>Eukaryota</taxon>
        <taxon>Metazoa</taxon>
        <taxon>Ecdysozoa</taxon>
        <taxon>Arthropoda</taxon>
        <taxon>Hexapoda</taxon>
        <taxon>Insecta</taxon>
        <taxon>Pterygota</taxon>
        <taxon>Neoptera</taxon>
        <taxon>Endopterygota</taxon>
        <taxon>Lepidoptera</taxon>
        <taxon>Glossata</taxon>
        <taxon>Ditrysia</taxon>
        <taxon>Papilionoidea</taxon>
        <taxon>Nymphalidae</taxon>
        <taxon>Satyrinae</taxon>
        <taxon>Satyrini</taxon>
        <taxon>Mycalesina</taxon>
        <taxon>Bicyclus</taxon>
    </lineage>
</organism>
<gene>
    <name evidence="4" type="primary">LOC112050094</name>
</gene>
<protein>
    <submittedName>
        <fullName evidence="4">Uncharacterized protein LOC112050094</fullName>
    </submittedName>
</protein>
<dbReference type="RefSeq" id="XP_023944013.1">
    <property type="nucleotide sequence ID" value="XM_024088245.2"/>
</dbReference>
<feature type="chain" id="PRO_5044639062" evidence="2">
    <location>
        <begin position="22"/>
        <end position="144"/>
    </location>
</feature>
<dbReference type="OrthoDB" id="7488383at2759"/>
<evidence type="ECO:0000313" key="4">
    <source>
        <dbReference type="RefSeq" id="XP_023944013.1"/>
    </source>
</evidence>
<feature type="compositionally biased region" description="Polar residues" evidence="1">
    <location>
        <begin position="88"/>
        <end position="97"/>
    </location>
</feature>